<accession>C4G915</accession>
<protein>
    <submittedName>
        <fullName evidence="7">1-(5-phosphoribosyl)-5-[(5-phosphoribosylamino)methylideneamino]imidazole-4-carboxamide isomerase</fullName>
        <ecNumber evidence="7">5.3.1.16</ecNumber>
    </submittedName>
</protein>
<dbReference type="PANTHER" id="PTHR43090">
    <property type="entry name" value="1-(5-PHOSPHORIBOSYL)-5-[(5-PHOSPHORIBOSYLAMINO)METHYLIDENEAMINO] IMIDAZOLE-4-CARBOXAMIDE ISOMERASE"/>
    <property type="match status" value="1"/>
</dbReference>
<dbReference type="InterPro" id="IPR006062">
    <property type="entry name" value="His_biosynth"/>
</dbReference>
<dbReference type="eggNOG" id="COG0106">
    <property type="taxonomic scope" value="Bacteria"/>
</dbReference>
<dbReference type="AlphaFoldDB" id="C4G915"/>
<dbReference type="InterPro" id="IPR013785">
    <property type="entry name" value="Aldolase_TIM"/>
</dbReference>
<evidence type="ECO:0000256" key="2">
    <source>
        <dbReference type="ARBA" id="ARBA00022605"/>
    </source>
</evidence>
<comment type="pathway">
    <text evidence="5">Amino-acid biosynthesis.</text>
</comment>
<evidence type="ECO:0000256" key="1">
    <source>
        <dbReference type="ARBA" id="ARBA00009667"/>
    </source>
</evidence>
<dbReference type="RefSeq" id="WP_006905500.1">
    <property type="nucleotide sequence ID" value="NZ_GG665866.1"/>
</dbReference>
<evidence type="ECO:0000256" key="3">
    <source>
        <dbReference type="ARBA" id="ARBA00023102"/>
    </source>
</evidence>
<gene>
    <name evidence="7" type="primary">hisA</name>
    <name evidence="7" type="ORF">GCWU000342_00465</name>
</gene>
<comment type="caution">
    <text evidence="7">The sequence shown here is derived from an EMBL/GenBank/DDBJ whole genome shotgun (WGS) entry which is preliminary data.</text>
</comment>
<dbReference type="STRING" id="626523.GCWU000342_00465"/>
<dbReference type="GO" id="GO:0003949">
    <property type="term" value="F:1-(5-phosphoribosyl)-5-[(5-phosphoribosylamino)methylideneamino]imidazole-4-carboxamide isomerase activity"/>
    <property type="evidence" value="ECO:0007669"/>
    <property type="project" value="UniProtKB-EC"/>
</dbReference>
<keyword evidence="2 6" id="KW-0028">Amino-acid biosynthesis</keyword>
<dbReference type="InterPro" id="IPR011858">
    <property type="entry name" value="His6/HISN3"/>
</dbReference>
<dbReference type="Gene3D" id="3.20.20.70">
    <property type="entry name" value="Aldolase class I"/>
    <property type="match status" value="1"/>
</dbReference>
<keyword evidence="4 7" id="KW-0413">Isomerase</keyword>
<dbReference type="HOGENOM" id="CLU_065050_0_0_9"/>
<dbReference type="Pfam" id="PF00977">
    <property type="entry name" value="His_biosynth"/>
    <property type="match status" value="1"/>
</dbReference>
<dbReference type="InterPro" id="IPR044524">
    <property type="entry name" value="Isoase_HisA-like"/>
</dbReference>
<dbReference type="GO" id="GO:0005737">
    <property type="term" value="C:cytoplasm"/>
    <property type="evidence" value="ECO:0007669"/>
    <property type="project" value="TreeGrafter"/>
</dbReference>
<dbReference type="InterPro" id="IPR011060">
    <property type="entry name" value="RibuloseP-bd_barrel"/>
</dbReference>
<proteinExistence type="inferred from homology"/>
<evidence type="ECO:0000313" key="8">
    <source>
        <dbReference type="Proteomes" id="UP000003494"/>
    </source>
</evidence>
<organism evidence="7 8">
    <name type="scientific">Shuttleworthella satelles DSM 14600</name>
    <dbReference type="NCBI Taxonomy" id="626523"/>
    <lineage>
        <taxon>Bacteria</taxon>
        <taxon>Bacillati</taxon>
        <taxon>Bacillota</taxon>
        <taxon>Clostridia</taxon>
        <taxon>Lachnospirales</taxon>
        <taxon>Lachnospiraceae</taxon>
        <taxon>Shuttleworthella</taxon>
    </lineage>
</organism>
<evidence type="ECO:0000256" key="4">
    <source>
        <dbReference type="ARBA" id="ARBA00023235"/>
    </source>
</evidence>
<dbReference type="NCBIfam" id="TIGR02129">
    <property type="entry name" value="hisA_euk"/>
    <property type="match status" value="1"/>
</dbReference>
<dbReference type="GO" id="GO:0000162">
    <property type="term" value="P:L-tryptophan biosynthetic process"/>
    <property type="evidence" value="ECO:0007669"/>
    <property type="project" value="TreeGrafter"/>
</dbReference>
<name>C4G915_9FIRM</name>
<evidence type="ECO:0000313" key="7">
    <source>
        <dbReference type="EMBL" id="EEP29112.1"/>
    </source>
</evidence>
<keyword evidence="3 6" id="KW-0368">Histidine biosynthesis</keyword>
<keyword evidence="8" id="KW-1185">Reference proteome</keyword>
<dbReference type="EC" id="5.3.1.16" evidence="7"/>
<dbReference type="SUPFAM" id="SSF51366">
    <property type="entry name" value="Ribulose-phoshate binding barrel"/>
    <property type="match status" value="1"/>
</dbReference>
<sequence>MRFRPCIDIHNGKVKQIVGSSLQDQGDRACENYVSDRSAADYARLYQRDHLTGGHIILLNARDSNYFEQTRQEALAALAAYPGGLQIGGGITADNAGVYLDAGASHVIVTSYVFERGQVNYDRLRDLVETVGREHLVLDLSCRKRKGRYYVTTDRWQTLTEEPVEEKLLNHLADYCDEFLIHAADVEGMQTGPAEDLLKLLAGWKGIPVTYAGGIHSYGDIENIGRIGQGRVDFTVGSALDLFGGKLSYERVREYRMPSPDIPGRVPRG</sequence>
<reference evidence="7" key="1">
    <citation type="submission" date="2009-04" db="EMBL/GenBank/DDBJ databases">
        <authorList>
            <person name="Weinstock G."/>
            <person name="Sodergren E."/>
            <person name="Clifton S."/>
            <person name="Fulton L."/>
            <person name="Fulton B."/>
            <person name="Courtney L."/>
            <person name="Fronick C."/>
            <person name="Harrison M."/>
            <person name="Strong C."/>
            <person name="Farmer C."/>
            <person name="Delahaunty K."/>
            <person name="Markovic C."/>
            <person name="Hall O."/>
            <person name="Minx P."/>
            <person name="Tomlinson C."/>
            <person name="Mitreva M."/>
            <person name="Nelson J."/>
            <person name="Hou S."/>
            <person name="Wollam A."/>
            <person name="Pepin K.H."/>
            <person name="Johnson M."/>
            <person name="Bhonagiri V."/>
            <person name="Nash W.E."/>
            <person name="Warren W."/>
            <person name="Chinwalla A."/>
            <person name="Mardis E.R."/>
            <person name="Wilson R.K."/>
        </authorList>
    </citation>
    <scope>NUCLEOTIDE SEQUENCE [LARGE SCALE GENOMIC DNA]</scope>
    <source>
        <strain evidence="7">DSM 14600</strain>
    </source>
</reference>
<dbReference type="GO" id="GO:0000105">
    <property type="term" value="P:L-histidine biosynthetic process"/>
    <property type="evidence" value="ECO:0007669"/>
    <property type="project" value="UniProtKB-KW"/>
</dbReference>
<dbReference type="PANTHER" id="PTHR43090:SF2">
    <property type="entry name" value="1-(5-PHOSPHORIBOSYL)-5-[(5-PHOSPHORIBOSYLAMINO)METHYLIDENEAMINO] IMIDAZOLE-4-CARBOXAMIDE ISOMERASE"/>
    <property type="match status" value="1"/>
</dbReference>
<comment type="similarity">
    <text evidence="1 6">Belongs to the HisA/HisF family.</text>
</comment>
<dbReference type="CDD" id="cd04723">
    <property type="entry name" value="HisA_HisF"/>
    <property type="match status" value="1"/>
</dbReference>
<dbReference type="Proteomes" id="UP000003494">
    <property type="component" value="Unassembled WGS sequence"/>
</dbReference>
<evidence type="ECO:0000256" key="6">
    <source>
        <dbReference type="RuleBase" id="RU003657"/>
    </source>
</evidence>
<dbReference type="EMBL" id="ACIP02000001">
    <property type="protein sequence ID" value="EEP29112.1"/>
    <property type="molecule type" value="Genomic_DNA"/>
</dbReference>
<evidence type="ECO:0000256" key="5">
    <source>
        <dbReference type="ARBA" id="ARBA00029440"/>
    </source>
</evidence>